<dbReference type="Gene3D" id="3.40.50.1820">
    <property type="entry name" value="alpha/beta hydrolase"/>
    <property type="match status" value="1"/>
</dbReference>
<dbReference type="OrthoDB" id="425723at2759"/>
<comment type="caution">
    <text evidence="1">The sequence shown here is derived from an EMBL/GenBank/DDBJ whole genome shotgun (WGS) entry which is preliminary data.</text>
</comment>
<keyword evidence="2" id="KW-1185">Reference proteome</keyword>
<dbReference type="InterPro" id="IPR029058">
    <property type="entry name" value="AB_hydrolase_fold"/>
</dbReference>
<evidence type="ECO:0000313" key="1">
    <source>
        <dbReference type="EMBL" id="GMH56085.1"/>
    </source>
</evidence>
<dbReference type="InterPro" id="IPR008886">
    <property type="entry name" value="UPF0227/Esterase_YqiA"/>
</dbReference>
<gene>
    <name evidence="1" type="ORF">TrLO_g7686</name>
</gene>
<reference evidence="2" key="1">
    <citation type="journal article" date="2023" name="Commun. Biol.">
        <title>Genome analysis of Parmales, the sister group of diatoms, reveals the evolutionary specialization of diatoms from phago-mixotrophs to photoautotrophs.</title>
        <authorList>
            <person name="Ban H."/>
            <person name="Sato S."/>
            <person name="Yoshikawa S."/>
            <person name="Yamada K."/>
            <person name="Nakamura Y."/>
            <person name="Ichinomiya M."/>
            <person name="Sato N."/>
            <person name="Blanc-Mathieu R."/>
            <person name="Endo H."/>
            <person name="Kuwata A."/>
            <person name="Ogata H."/>
        </authorList>
    </citation>
    <scope>NUCLEOTIDE SEQUENCE [LARGE SCALE GENOMIC DNA]</scope>
    <source>
        <strain evidence="2">NIES 3700</strain>
    </source>
</reference>
<name>A0A9W6ZT00_9STRA</name>
<sequence>MRVLYAHGLESGPTGYKVRQMEEQGLEVTAPDCAMSLFNPLQSNSVVRSLFSPRTLFHKAPTKWLSSAMDMSFEACFEIMTAAVNVNCDVLVGSSWGGAVAAAVLASDAWQGPAVILCPALAIKERWAGASSHPSLSASQIINKLAALPAHRKKQILLIHGTNDTTVPVEDSMALAETTGITLELVEGGSHGIGAFTQNGKLVECVKRVASI</sequence>
<dbReference type="SUPFAM" id="SSF53474">
    <property type="entry name" value="alpha/beta-Hydrolases"/>
    <property type="match status" value="1"/>
</dbReference>
<dbReference type="Proteomes" id="UP001165122">
    <property type="component" value="Unassembled WGS sequence"/>
</dbReference>
<dbReference type="AlphaFoldDB" id="A0A9W6ZT00"/>
<dbReference type="Pfam" id="PF05728">
    <property type="entry name" value="UPF0227"/>
    <property type="match status" value="1"/>
</dbReference>
<proteinExistence type="predicted"/>
<protein>
    <submittedName>
        <fullName evidence="1">Uncharacterized protein</fullName>
    </submittedName>
</protein>
<accession>A0A9W6ZT00</accession>
<dbReference type="EMBL" id="BRXW01000450">
    <property type="protein sequence ID" value="GMH56085.1"/>
    <property type="molecule type" value="Genomic_DNA"/>
</dbReference>
<organism evidence="1 2">
    <name type="scientific">Triparma laevis f. longispina</name>
    <dbReference type="NCBI Taxonomy" id="1714387"/>
    <lineage>
        <taxon>Eukaryota</taxon>
        <taxon>Sar</taxon>
        <taxon>Stramenopiles</taxon>
        <taxon>Ochrophyta</taxon>
        <taxon>Bolidophyceae</taxon>
        <taxon>Parmales</taxon>
        <taxon>Triparmaceae</taxon>
        <taxon>Triparma</taxon>
    </lineage>
</organism>
<evidence type="ECO:0000313" key="2">
    <source>
        <dbReference type="Proteomes" id="UP001165122"/>
    </source>
</evidence>